<dbReference type="RefSeq" id="WP_009725999.1">
    <property type="nucleotide sequence ID" value="NZ_APHR01000022.1"/>
</dbReference>
<accession>M7PHV8</accession>
<organism evidence="1 2">
    <name type="scientific">Methylophaga lonarensis MPL</name>
    <dbReference type="NCBI Taxonomy" id="1286106"/>
    <lineage>
        <taxon>Bacteria</taxon>
        <taxon>Pseudomonadati</taxon>
        <taxon>Pseudomonadota</taxon>
        <taxon>Gammaproteobacteria</taxon>
        <taxon>Thiotrichales</taxon>
        <taxon>Piscirickettsiaceae</taxon>
        <taxon>Methylophaga</taxon>
    </lineage>
</organism>
<reference evidence="1 2" key="1">
    <citation type="journal article" date="2013" name="Genome Announc.">
        <title>Draft Genome Sequence of Methylophaga lonarensis MPLT, a Haloalkaliphilic (Non-Methane-Utilizing) Methylotroph.</title>
        <authorList>
            <person name="Shetty S.A."/>
            <person name="Marathe N.P."/>
            <person name="Munot H."/>
            <person name="Antony C.P."/>
            <person name="Dhotre D.P."/>
            <person name="Murrell J.C."/>
            <person name="Shouche Y.S."/>
        </authorList>
    </citation>
    <scope>NUCLEOTIDE SEQUENCE [LARGE SCALE GENOMIC DNA]</scope>
    <source>
        <strain evidence="1 2">MPL</strain>
    </source>
</reference>
<proteinExistence type="predicted"/>
<gene>
    <name evidence="1" type="ORF">MPL1_04937</name>
</gene>
<protein>
    <submittedName>
        <fullName evidence="1">Uncharacterized protein</fullName>
    </submittedName>
</protein>
<dbReference type="AlphaFoldDB" id="M7PHV8"/>
<evidence type="ECO:0000313" key="2">
    <source>
        <dbReference type="Proteomes" id="UP000012019"/>
    </source>
</evidence>
<sequence length="166" mass="19812">MRLSTQQFHQVIFSLCASIVLLLTAPLKAETVDQIFTLNDDSVDTFLVEMISDYQRFQQEVIDYRRFYEERGDHRGYMVWRQNAFSPTVRNRNAFYQAMLEHNRQLIETQQLEPVFRVFDSLERFSVDVMQGFVEQDFEAIQNARNTLNTNRQVIEELKLNRALEF</sequence>
<comment type="caution">
    <text evidence="1">The sequence shown here is derived from an EMBL/GenBank/DDBJ whole genome shotgun (WGS) entry which is preliminary data.</text>
</comment>
<name>M7PHV8_9GAMM</name>
<evidence type="ECO:0000313" key="1">
    <source>
        <dbReference type="EMBL" id="EMR13475.1"/>
    </source>
</evidence>
<dbReference type="Proteomes" id="UP000012019">
    <property type="component" value="Unassembled WGS sequence"/>
</dbReference>
<dbReference type="EMBL" id="APHR01000022">
    <property type="protein sequence ID" value="EMR13475.1"/>
    <property type="molecule type" value="Genomic_DNA"/>
</dbReference>
<dbReference type="PATRIC" id="fig|1286106.3.peg.994"/>
<keyword evidence="2" id="KW-1185">Reference proteome</keyword>